<evidence type="ECO:0000256" key="15">
    <source>
        <dbReference type="ARBA" id="ARBA00023098"/>
    </source>
</evidence>
<dbReference type="InterPro" id="IPR002921">
    <property type="entry name" value="Fungal_lipase-type"/>
</dbReference>
<dbReference type="GeneID" id="111245429"/>
<evidence type="ECO:0000256" key="24">
    <source>
        <dbReference type="ARBA" id="ARBA00050486"/>
    </source>
</evidence>
<keyword evidence="9" id="KW-0967">Endosome</keyword>
<dbReference type="PANTHER" id="PTHR45792:SF8">
    <property type="entry name" value="DIACYLGLYCEROL LIPASE-ALPHA"/>
    <property type="match status" value="1"/>
</dbReference>
<dbReference type="GO" id="GO:0046340">
    <property type="term" value="P:diacylglycerol catabolic process"/>
    <property type="evidence" value="ECO:0007669"/>
    <property type="project" value="TreeGrafter"/>
</dbReference>
<evidence type="ECO:0000256" key="20">
    <source>
        <dbReference type="ARBA" id="ARBA00024531"/>
    </source>
</evidence>
<evidence type="ECO:0000256" key="19">
    <source>
        <dbReference type="ARBA" id="ARBA00023273"/>
    </source>
</evidence>
<dbReference type="GO" id="GO:0047372">
    <property type="term" value="F:monoacylglycerol lipase activity"/>
    <property type="evidence" value="ECO:0007669"/>
    <property type="project" value="UniProtKB-ARBA"/>
</dbReference>
<evidence type="ECO:0000256" key="5">
    <source>
        <dbReference type="ARBA" id="ARBA00022475"/>
    </source>
</evidence>
<dbReference type="Gene3D" id="3.40.50.1820">
    <property type="entry name" value="alpha/beta hydrolase"/>
    <property type="match status" value="1"/>
</dbReference>
<evidence type="ECO:0000256" key="4">
    <source>
        <dbReference type="ARBA" id="ARBA00010701"/>
    </source>
</evidence>
<feature type="compositionally biased region" description="Low complexity" evidence="33">
    <location>
        <begin position="895"/>
        <end position="905"/>
    </location>
</feature>
<keyword evidence="8" id="KW-0479">Metal-binding</keyword>
<dbReference type="InParanoid" id="A0A7M7JBD6"/>
<evidence type="ECO:0000256" key="27">
    <source>
        <dbReference type="ARBA" id="ARBA00052106"/>
    </source>
</evidence>
<dbReference type="PANTHER" id="PTHR45792">
    <property type="entry name" value="DIACYLGLYCEROL LIPASE HOMOLOG-RELATED"/>
    <property type="match status" value="1"/>
</dbReference>
<evidence type="ECO:0000256" key="30">
    <source>
        <dbReference type="ARBA" id="ARBA00071957"/>
    </source>
</evidence>
<keyword evidence="16" id="KW-0472">Membrane</keyword>
<dbReference type="GO" id="GO:0046872">
    <property type="term" value="F:metal ion binding"/>
    <property type="evidence" value="ECO:0007669"/>
    <property type="project" value="UniProtKB-KW"/>
</dbReference>
<keyword evidence="11" id="KW-0106">Calcium</keyword>
<evidence type="ECO:0000256" key="14">
    <source>
        <dbReference type="ARBA" id="ARBA00023018"/>
    </source>
</evidence>
<evidence type="ECO:0000256" key="33">
    <source>
        <dbReference type="SAM" id="MobiDB-lite"/>
    </source>
</evidence>
<evidence type="ECO:0000256" key="25">
    <source>
        <dbReference type="ARBA" id="ARBA00050709"/>
    </source>
</evidence>
<comment type="catalytic activity">
    <reaction evidence="28">
        <text>1-(9Z-octadecenoyl)-2-O-(5Z,8Z,11Z,14Z-eicosatetraenyl)-sn-glycerol + H2O = 2-O-(5Z,8Z,11Z,14Z)-eicosatetraenylglycerol + (9Z)-octadecenoate + H(+)</text>
        <dbReference type="Rhea" id="RHEA:38527"/>
        <dbReference type="ChEBI" id="CHEBI:15377"/>
        <dbReference type="ChEBI" id="CHEBI:15378"/>
        <dbReference type="ChEBI" id="CHEBI:30823"/>
        <dbReference type="ChEBI" id="CHEBI:75913"/>
        <dbReference type="ChEBI" id="CHEBI:75914"/>
    </reaction>
    <physiologicalReaction direction="left-to-right" evidence="28">
        <dbReference type="Rhea" id="RHEA:38528"/>
    </physiologicalReaction>
</comment>
<keyword evidence="19" id="KW-0966">Cell projection</keyword>
<evidence type="ECO:0000256" key="31">
    <source>
        <dbReference type="ARBA" id="ARBA00081678"/>
    </source>
</evidence>
<keyword evidence="14" id="KW-0770">Synapse</keyword>
<evidence type="ECO:0000256" key="6">
    <source>
        <dbReference type="ARBA" id="ARBA00022553"/>
    </source>
</evidence>
<dbReference type="AlphaFoldDB" id="A0A7M7JBD6"/>
<evidence type="ECO:0000256" key="10">
    <source>
        <dbReference type="ARBA" id="ARBA00022801"/>
    </source>
</evidence>
<evidence type="ECO:0000256" key="22">
    <source>
        <dbReference type="ARBA" id="ARBA00037872"/>
    </source>
</evidence>
<evidence type="ECO:0000256" key="21">
    <source>
        <dbReference type="ARBA" id="ARBA00026104"/>
    </source>
</evidence>
<comment type="subcellular location">
    <subcellularLocation>
        <location evidence="2">Cell projection</location>
        <location evidence="2">Dendritic spine membrane</location>
        <topology evidence="2">Multi-pass membrane protein</topology>
    </subcellularLocation>
    <subcellularLocation>
        <location evidence="3">Early endosome membrane</location>
        <topology evidence="3">Multi-pass membrane protein</topology>
    </subcellularLocation>
    <subcellularLocation>
        <location evidence="22">Postsynaptic density membrane</location>
        <topology evidence="22">Multi-pass membrane protein</topology>
    </subcellularLocation>
</comment>
<keyword evidence="13" id="KW-1133">Transmembrane helix</keyword>
<evidence type="ECO:0000259" key="34">
    <source>
        <dbReference type="Pfam" id="PF01764"/>
    </source>
</evidence>
<feature type="region of interest" description="Disordered" evidence="33">
    <location>
        <begin position="918"/>
        <end position="937"/>
    </location>
</feature>
<name>A0A7M7JBD6_VARDE</name>
<evidence type="ECO:0000313" key="35">
    <source>
        <dbReference type="EnsemblMetazoa" id="XP_022649529"/>
    </source>
</evidence>
<evidence type="ECO:0000256" key="13">
    <source>
        <dbReference type="ARBA" id="ARBA00022989"/>
    </source>
</evidence>
<evidence type="ECO:0000256" key="12">
    <source>
        <dbReference type="ARBA" id="ARBA00022963"/>
    </source>
</evidence>
<comment type="catalytic activity">
    <reaction evidence="27">
        <text>1-octadecanoyl-2-(5Z,8Z,11Z,14Z-eicosatetraenoyl)-sn-glycerol + H2O = 2-(5Z,8Z,11Z,14Z-eicosatetraenoyl)-glycerol + octadecanoate + H(+)</text>
        <dbReference type="Rhea" id="RHEA:38507"/>
        <dbReference type="ChEBI" id="CHEBI:15377"/>
        <dbReference type="ChEBI" id="CHEBI:15378"/>
        <dbReference type="ChEBI" id="CHEBI:25629"/>
        <dbReference type="ChEBI" id="CHEBI:52392"/>
        <dbReference type="ChEBI" id="CHEBI:75728"/>
    </reaction>
    <physiologicalReaction direction="left-to-right" evidence="27">
        <dbReference type="Rhea" id="RHEA:38508"/>
    </physiologicalReaction>
</comment>
<evidence type="ECO:0000313" key="36">
    <source>
        <dbReference type="Proteomes" id="UP000594260"/>
    </source>
</evidence>
<dbReference type="FunFam" id="3.40.50.1820:FF:000015">
    <property type="entry name" value="Sn1-specific diacylglycerol lipase alpha"/>
    <property type="match status" value="1"/>
</dbReference>
<dbReference type="GO" id="GO:0098921">
    <property type="term" value="P:retrograde trans-synaptic signaling by endocannabinoid"/>
    <property type="evidence" value="ECO:0007669"/>
    <property type="project" value="UniProtKB-ARBA"/>
</dbReference>
<comment type="subunit">
    <text evidence="29">Interacts (via C-terminal) with CAMK2A; leading to the phosphorylation and inhibition of DAGLA enzymatic activity. Interacts (via PPXXF motif) with HOMER1 and HOMER2; this interaction is required for DAGLA membrane localization.</text>
</comment>
<comment type="catalytic activity">
    <reaction evidence="24">
        <text>1-(9Z-octadecenoyl)-2-octadecanoyl-sn-glycerol + H2O = 2-octadecanoylglycerol + (9Z)-octadecenoate + H(+)</text>
        <dbReference type="Rhea" id="RHEA:38519"/>
        <dbReference type="ChEBI" id="CHEBI:15377"/>
        <dbReference type="ChEBI" id="CHEBI:15378"/>
        <dbReference type="ChEBI" id="CHEBI:30823"/>
        <dbReference type="ChEBI" id="CHEBI:75448"/>
        <dbReference type="ChEBI" id="CHEBI:75456"/>
    </reaction>
    <physiologicalReaction direction="left-to-right" evidence="24">
        <dbReference type="Rhea" id="RHEA:38520"/>
    </physiologicalReaction>
</comment>
<evidence type="ECO:0000256" key="29">
    <source>
        <dbReference type="ARBA" id="ARBA00063298"/>
    </source>
</evidence>
<dbReference type="RefSeq" id="XP_022649529.1">
    <property type="nucleotide sequence ID" value="XM_022793794.1"/>
</dbReference>
<keyword evidence="7" id="KW-0812">Transmembrane</keyword>
<evidence type="ECO:0000256" key="1">
    <source>
        <dbReference type="ARBA" id="ARBA00001913"/>
    </source>
</evidence>
<dbReference type="GO" id="GO:0031901">
    <property type="term" value="C:early endosome membrane"/>
    <property type="evidence" value="ECO:0007669"/>
    <property type="project" value="UniProtKB-SubCell"/>
</dbReference>
<organism evidence="35 36">
    <name type="scientific">Varroa destructor</name>
    <name type="common">Honeybee mite</name>
    <dbReference type="NCBI Taxonomy" id="109461"/>
    <lineage>
        <taxon>Eukaryota</taxon>
        <taxon>Metazoa</taxon>
        <taxon>Ecdysozoa</taxon>
        <taxon>Arthropoda</taxon>
        <taxon>Chelicerata</taxon>
        <taxon>Arachnida</taxon>
        <taxon>Acari</taxon>
        <taxon>Parasitiformes</taxon>
        <taxon>Mesostigmata</taxon>
        <taxon>Gamasina</taxon>
        <taxon>Dermanyssoidea</taxon>
        <taxon>Varroidae</taxon>
        <taxon>Varroa</taxon>
    </lineage>
</organism>
<comment type="cofactor">
    <cofactor evidence="1">
        <name>Ca(2+)</name>
        <dbReference type="ChEBI" id="CHEBI:29108"/>
    </cofactor>
</comment>
<dbReference type="EC" id="3.1.1.116" evidence="21"/>
<accession>A0A7M7JBD6</accession>
<evidence type="ECO:0000256" key="17">
    <source>
        <dbReference type="ARBA" id="ARBA00023180"/>
    </source>
</evidence>
<dbReference type="GO" id="GO:0019369">
    <property type="term" value="P:arachidonate metabolic process"/>
    <property type="evidence" value="ECO:0007669"/>
    <property type="project" value="TreeGrafter"/>
</dbReference>
<keyword evidence="18" id="KW-0628">Postsynaptic cell membrane</keyword>
<evidence type="ECO:0000256" key="23">
    <source>
        <dbReference type="ARBA" id="ARBA00048382"/>
    </source>
</evidence>
<evidence type="ECO:0000256" key="18">
    <source>
        <dbReference type="ARBA" id="ARBA00023257"/>
    </source>
</evidence>
<evidence type="ECO:0000256" key="28">
    <source>
        <dbReference type="ARBA" id="ARBA00052463"/>
    </source>
</evidence>
<dbReference type="SUPFAM" id="SSF53474">
    <property type="entry name" value="alpha/beta-Hydrolases"/>
    <property type="match status" value="1"/>
</dbReference>
<evidence type="ECO:0000256" key="11">
    <source>
        <dbReference type="ARBA" id="ARBA00022837"/>
    </source>
</evidence>
<dbReference type="InterPro" id="IPR029058">
    <property type="entry name" value="AB_hydrolase_fold"/>
</dbReference>
<proteinExistence type="inferred from homology"/>
<feature type="compositionally biased region" description="Low complexity" evidence="33">
    <location>
        <begin position="784"/>
        <end position="798"/>
    </location>
</feature>
<dbReference type="EnsemblMetazoa" id="XM_022793794">
    <property type="protein sequence ID" value="XP_022649529"/>
    <property type="gene ID" value="LOC111245429"/>
</dbReference>
<feature type="region of interest" description="Disordered" evidence="33">
    <location>
        <begin position="781"/>
        <end position="800"/>
    </location>
</feature>
<reference evidence="35" key="1">
    <citation type="submission" date="2021-01" db="UniProtKB">
        <authorList>
            <consortium name="EnsemblMetazoa"/>
        </authorList>
    </citation>
    <scope>IDENTIFICATION</scope>
</reference>
<dbReference type="CDD" id="cd00519">
    <property type="entry name" value="Lipase_3"/>
    <property type="match status" value="1"/>
</dbReference>
<dbReference type="Pfam" id="PF01764">
    <property type="entry name" value="Lipase_3"/>
    <property type="match status" value="1"/>
</dbReference>
<feature type="domain" description="Fungal lipase-type" evidence="34">
    <location>
        <begin position="287"/>
        <end position="422"/>
    </location>
</feature>
<evidence type="ECO:0000256" key="32">
    <source>
        <dbReference type="ARBA" id="ARBA00082132"/>
    </source>
</evidence>
<comment type="catalytic activity">
    <reaction evidence="20">
        <text>a 1,2-diacyl-sn-glycerol + H2O = a 2-acylglycerol + a fatty acid + H(+)</text>
        <dbReference type="Rhea" id="RHEA:33275"/>
        <dbReference type="ChEBI" id="CHEBI:15377"/>
        <dbReference type="ChEBI" id="CHEBI:15378"/>
        <dbReference type="ChEBI" id="CHEBI:17389"/>
        <dbReference type="ChEBI" id="CHEBI:17815"/>
        <dbReference type="ChEBI" id="CHEBI:28868"/>
        <dbReference type="EC" id="3.1.1.116"/>
    </reaction>
    <physiologicalReaction direction="left-to-right" evidence="20">
        <dbReference type="Rhea" id="RHEA:33276"/>
    </physiologicalReaction>
</comment>
<feature type="compositionally biased region" description="Polar residues" evidence="33">
    <location>
        <begin position="509"/>
        <end position="522"/>
    </location>
</feature>
<evidence type="ECO:0000256" key="3">
    <source>
        <dbReference type="ARBA" id="ARBA00004520"/>
    </source>
</evidence>
<keyword evidence="5" id="KW-1003">Cell membrane</keyword>
<evidence type="ECO:0000256" key="7">
    <source>
        <dbReference type="ARBA" id="ARBA00022692"/>
    </source>
</evidence>
<keyword evidence="10" id="KW-0378">Hydrolase</keyword>
<keyword evidence="6" id="KW-0597">Phosphoprotein</keyword>
<evidence type="ECO:0000256" key="26">
    <source>
        <dbReference type="ARBA" id="ARBA00050861"/>
    </source>
</evidence>
<comment type="similarity">
    <text evidence="4">Belongs to the AB hydrolase superfamily. Lipase family.</text>
</comment>
<feature type="region of interest" description="Disordered" evidence="33">
    <location>
        <begin position="812"/>
        <end position="837"/>
    </location>
</feature>
<dbReference type="GO" id="GO:0032591">
    <property type="term" value="C:dendritic spine membrane"/>
    <property type="evidence" value="ECO:0007669"/>
    <property type="project" value="UniProtKB-SubCell"/>
</dbReference>
<keyword evidence="17" id="KW-0325">Glycoprotein</keyword>
<comment type="catalytic activity">
    <reaction evidence="25">
        <text>1-(9Z-octadecenoyl)-2-(9Z,12Z-octadecadienoyl)-sn-glycerol + H2O = 2-(9Z,12Z-octadecadienoyl)-glycerol + (9Z)-octadecenoate + H(+)</text>
        <dbReference type="Rhea" id="RHEA:38523"/>
        <dbReference type="ChEBI" id="CHEBI:15377"/>
        <dbReference type="ChEBI" id="CHEBI:15378"/>
        <dbReference type="ChEBI" id="CHEBI:30823"/>
        <dbReference type="ChEBI" id="CHEBI:75450"/>
        <dbReference type="ChEBI" id="CHEBI:75457"/>
    </reaction>
    <physiologicalReaction direction="left-to-right" evidence="25">
        <dbReference type="Rhea" id="RHEA:38524"/>
    </physiologicalReaction>
</comment>
<keyword evidence="15" id="KW-0443">Lipid metabolism</keyword>
<dbReference type="GO" id="GO:0098839">
    <property type="term" value="C:postsynaptic density membrane"/>
    <property type="evidence" value="ECO:0007669"/>
    <property type="project" value="UniProtKB-SubCell"/>
</dbReference>
<dbReference type="InterPro" id="IPR052214">
    <property type="entry name" value="DAG_Lipase-Related"/>
</dbReference>
<keyword evidence="12" id="KW-0442">Lipid degradation</keyword>
<comment type="catalytic activity">
    <reaction evidence="23">
        <text>1,2-di-(9Z-octadecenoyl)-sn-glycerol + H2O = 2-(9Z-octadecenoyl)-glycerol + (9Z)-octadecenoate + H(+)</text>
        <dbReference type="Rhea" id="RHEA:38511"/>
        <dbReference type="ChEBI" id="CHEBI:15377"/>
        <dbReference type="ChEBI" id="CHEBI:15378"/>
        <dbReference type="ChEBI" id="CHEBI:30823"/>
        <dbReference type="ChEBI" id="CHEBI:52333"/>
        <dbReference type="ChEBI" id="CHEBI:73990"/>
    </reaction>
    <physiologicalReaction direction="left-to-right" evidence="23">
        <dbReference type="Rhea" id="RHEA:38512"/>
    </physiologicalReaction>
</comment>
<keyword evidence="36" id="KW-1185">Reference proteome</keyword>
<comment type="catalytic activity">
    <reaction evidence="26">
        <text>1-(9Z-octadecenoyl)-2-(5Z,8Z,11Z,14Z-eicosatetraenoyl)-sn-glycerol + H2O = 2-(5Z,8Z,11Z,14Z-eicosatetraenoyl)-glycerol + (9Z)-octadecenoate + H(+)</text>
        <dbReference type="Rhea" id="RHEA:38515"/>
        <dbReference type="ChEBI" id="CHEBI:15377"/>
        <dbReference type="ChEBI" id="CHEBI:15378"/>
        <dbReference type="ChEBI" id="CHEBI:30823"/>
        <dbReference type="ChEBI" id="CHEBI:52392"/>
        <dbReference type="ChEBI" id="CHEBI:75449"/>
    </reaction>
    <physiologicalReaction direction="left-to-right" evidence="26">
        <dbReference type="Rhea" id="RHEA:38516"/>
    </physiologicalReaction>
</comment>
<dbReference type="GO" id="GO:0004465">
    <property type="term" value="F:lipoprotein lipase activity"/>
    <property type="evidence" value="ECO:0007669"/>
    <property type="project" value="TreeGrafter"/>
</dbReference>
<dbReference type="Proteomes" id="UP000594260">
    <property type="component" value="Unplaced"/>
</dbReference>
<feature type="region of interest" description="Disordered" evidence="33">
    <location>
        <begin position="509"/>
        <end position="532"/>
    </location>
</feature>
<sequence>MNGPLFRILHPVSPLGIPLDVWFSARNEICLCSDGRRTSSGSGGGRKLQRRMSQIEQDTRSRLLCCFSEGFFRALREYRDSVTKACDPFRCCSRRQEKYGNSFMEIARLLANLFRDLNVSASDVAAGLVLLRKFQRLQRETIQQQVDNDTYQFLSGVAVTPQTHFLDINLPEVCNEIEVITHYMEFALGVYGWPMYLMTNGAGKGCACSFLQQLRCICCLWKRDAGAGGANRSIVIEDNCCLCNFAALNQMLMKNNPNVQVIFVSYHVNVNETPFLIALDHERRTVVVSVRGTLSLQDIITDLNADGEPLPVDPPRAGWMGHKGMVKAAEYIKSKLVDDGLLNYAFSYSSDRGTSTYDLVLVGHSLGAGTAAVLSVLLKKAYPNVVCYSYSPPGGTLSMAAVEASKGFITSVVLGKDVVPRIGLHQIDALRSDLMNAISHSNDPKWKIIMGGMMCCSYGGEPAEGDQLAAQMLHERSGLHHSESNITLNCSEPLFPPGKIIHIVRSHPKNNAQVGGDQSTPASGEGTPRTEKSMWRKLGFSSEEEPVYQALWSDPRDFDKVLVSPSMIQDHMPDKVLEALRKLLTKIGPAKPKRAVPSRTDILMSLHGDPLLLDPLEPMMPSDADGLAPPETLDGDEHFAERVRALQSARVITKPPQFEGGSLSSLGLSLGGLSFKAPNPTGAPLASPETLSEVSSVSGFCADTRGRRSSVIERVHSDLLVTEQCDVPLYMKRDLVAIGDGSPNPEEGSAAPSTCGEVGTIEVTDDSLPLTPATSILKAGLGGSPSVSVSASSPTSRRSPVKKVRITFDAPINDDDRGVSPLTCQPVTEAEDNNTGCDGTEAEAEIGWLASCSSDSPTTEDETQLTLEEQMAVVRTLPLPREQDYDSDVDETASERSSSQMASSSVVHPPARQYYYYDYYDNGSDNMNTPAPTESAL</sequence>
<evidence type="ECO:0000256" key="9">
    <source>
        <dbReference type="ARBA" id="ARBA00022753"/>
    </source>
</evidence>
<feature type="region of interest" description="Disordered" evidence="33">
    <location>
        <begin position="876"/>
        <end position="907"/>
    </location>
</feature>
<protein>
    <recommendedName>
        <fullName evidence="30">Diacylglycerol lipase-alpha</fullName>
        <ecNumber evidence="21">3.1.1.116</ecNumber>
    </recommendedName>
    <alternativeName>
        <fullName evidence="32">Neural stem cell-derived dendrite regulator</fullName>
    </alternativeName>
    <alternativeName>
        <fullName evidence="31">Sn1-specific diacylglycerol lipase alpha</fullName>
    </alternativeName>
</protein>
<evidence type="ECO:0000256" key="2">
    <source>
        <dbReference type="ARBA" id="ARBA00004332"/>
    </source>
</evidence>
<evidence type="ECO:0000256" key="16">
    <source>
        <dbReference type="ARBA" id="ARBA00023136"/>
    </source>
</evidence>
<evidence type="ECO:0000256" key="8">
    <source>
        <dbReference type="ARBA" id="ARBA00022723"/>
    </source>
</evidence>
<feature type="compositionally biased region" description="Polar residues" evidence="33">
    <location>
        <begin position="923"/>
        <end position="937"/>
    </location>
</feature>